<comment type="similarity">
    <text evidence="2">Belongs to the TRAFAC class TrmE-Era-EngA-EngB-Septin-like GTPase superfamily. TrmE GTPase family.</text>
</comment>
<dbReference type="HAMAP" id="MF_00379">
    <property type="entry name" value="GTPase_MnmE"/>
    <property type="match status" value="1"/>
</dbReference>
<evidence type="ECO:0000259" key="8">
    <source>
        <dbReference type="Pfam" id="PF12631"/>
    </source>
</evidence>
<dbReference type="GO" id="GO:0003924">
    <property type="term" value="F:GTPase activity"/>
    <property type="evidence" value="ECO:0007669"/>
    <property type="project" value="InterPro"/>
</dbReference>
<dbReference type="InterPro" id="IPR006073">
    <property type="entry name" value="GTP-bd"/>
</dbReference>
<gene>
    <name evidence="9" type="ORF">FOXB_11048</name>
</gene>
<dbReference type="Gene3D" id="3.30.1360.120">
    <property type="entry name" value="Probable tRNA modification gtpase trme, domain 1"/>
    <property type="match status" value="1"/>
</dbReference>
<dbReference type="AlphaFoldDB" id="F9FXB6"/>
<evidence type="ECO:0000256" key="3">
    <source>
        <dbReference type="ARBA" id="ARBA00022694"/>
    </source>
</evidence>
<dbReference type="SUPFAM" id="SSF103025">
    <property type="entry name" value="Folate-binding domain"/>
    <property type="match status" value="1"/>
</dbReference>
<dbReference type="GO" id="GO:0005739">
    <property type="term" value="C:mitochondrion"/>
    <property type="evidence" value="ECO:0007669"/>
    <property type="project" value="UniProtKB-SubCell"/>
</dbReference>
<dbReference type="Pfam" id="PF10396">
    <property type="entry name" value="TrmE_N"/>
    <property type="match status" value="1"/>
</dbReference>
<accession>F9FXB6</accession>
<dbReference type="InterPro" id="IPR004520">
    <property type="entry name" value="GTPase_MnmE"/>
</dbReference>
<dbReference type="OrthoDB" id="188276at2759"/>
<dbReference type="InterPro" id="IPR027417">
    <property type="entry name" value="P-loop_NTPase"/>
</dbReference>
<dbReference type="CDD" id="cd04164">
    <property type="entry name" value="trmE"/>
    <property type="match status" value="1"/>
</dbReference>
<feature type="domain" description="G" evidence="6">
    <location>
        <begin position="354"/>
        <end position="484"/>
    </location>
</feature>
<dbReference type="InterPro" id="IPR027266">
    <property type="entry name" value="TrmE/GcvT-like"/>
</dbReference>
<dbReference type="CDD" id="cd14858">
    <property type="entry name" value="TrmE_N"/>
    <property type="match status" value="1"/>
</dbReference>
<dbReference type="NCBIfam" id="TIGR00231">
    <property type="entry name" value="small_GTP"/>
    <property type="match status" value="1"/>
</dbReference>
<dbReference type="PANTHER" id="PTHR42714">
    <property type="entry name" value="TRNA MODIFICATION GTPASE GTPBP3"/>
    <property type="match status" value="1"/>
</dbReference>
<dbReference type="InterPro" id="IPR027368">
    <property type="entry name" value="MnmE_dom2"/>
</dbReference>
<feature type="domain" description="MnmE helical" evidence="8">
    <location>
        <begin position="255"/>
        <end position="632"/>
    </location>
</feature>
<evidence type="ECO:0000256" key="5">
    <source>
        <dbReference type="ARBA" id="ARBA00023134"/>
    </source>
</evidence>
<dbReference type="EMBL" id="AFQF01002821">
    <property type="protein sequence ID" value="EGU78434.1"/>
    <property type="molecule type" value="Genomic_DNA"/>
</dbReference>
<organism evidence="9">
    <name type="scientific">Fusarium oxysporum (strain Fo5176)</name>
    <name type="common">Fusarium vascular wilt</name>
    <dbReference type="NCBI Taxonomy" id="660025"/>
    <lineage>
        <taxon>Eukaryota</taxon>
        <taxon>Fungi</taxon>
        <taxon>Dikarya</taxon>
        <taxon>Ascomycota</taxon>
        <taxon>Pezizomycotina</taxon>
        <taxon>Sordariomycetes</taxon>
        <taxon>Hypocreomycetidae</taxon>
        <taxon>Hypocreales</taxon>
        <taxon>Nectriaceae</taxon>
        <taxon>Fusarium</taxon>
        <taxon>Fusarium oxysporum species complex</taxon>
    </lineage>
</organism>
<dbReference type="FunFam" id="3.30.1360.120:FF:000007">
    <property type="entry name" value="tRNA modification GTPase GTPBP3, mitochondrial"/>
    <property type="match status" value="1"/>
</dbReference>
<evidence type="ECO:0008006" key="10">
    <source>
        <dbReference type="Google" id="ProtNLM"/>
    </source>
</evidence>
<dbReference type="GO" id="GO:0030488">
    <property type="term" value="P:tRNA methylation"/>
    <property type="evidence" value="ECO:0007669"/>
    <property type="project" value="TreeGrafter"/>
</dbReference>
<dbReference type="GO" id="GO:0002098">
    <property type="term" value="P:tRNA wobble uridine modification"/>
    <property type="evidence" value="ECO:0007669"/>
    <property type="project" value="TreeGrafter"/>
</dbReference>
<comment type="subcellular location">
    <subcellularLocation>
        <location evidence="1">Mitochondrion</location>
    </subcellularLocation>
</comment>
<evidence type="ECO:0000256" key="2">
    <source>
        <dbReference type="ARBA" id="ARBA00011043"/>
    </source>
</evidence>
<comment type="caution">
    <text evidence="9">The sequence shown here is derived from an EMBL/GenBank/DDBJ whole genome shotgun (WGS) entry which is preliminary data.</text>
</comment>
<dbReference type="GO" id="GO:0005525">
    <property type="term" value="F:GTP binding"/>
    <property type="evidence" value="ECO:0007669"/>
    <property type="project" value="UniProtKB-KW"/>
</dbReference>
<dbReference type="Gene3D" id="1.20.120.430">
    <property type="entry name" value="tRNA modification GTPase MnmE domain 2"/>
    <property type="match status" value="1"/>
</dbReference>
<dbReference type="PANTHER" id="PTHR42714:SF2">
    <property type="entry name" value="TRNA MODIFICATION GTPASE GTPBP3, MITOCHONDRIAL"/>
    <property type="match status" value="1"/>
</dbReference>
<keyword evidence="5" id="KW-0342">GTP-binding</keyword>
<evidence type="ECO:0000259" key="6">
    <source>
        <dbReference type="Pfam" id="PF01926"/>
    </source>
</evidence>
<dbReference type="InterPro" id="IPR025867">
    <property type="entry name" value="MnmE_helical"/>
</dbReference>
<dbReference type="Gene3D" id="3.40.50.300">
    <property type="entry name" value="P-loop containing nucleotide triphosphate hydrolases"/>
    <property type="match status" value="1"/>
</dbReference>
<evidence type="ECO:0000259" key="7">
    <source>
        <dbReference type="Pfam" id="PF10396"/>
    </source>
</evidence>
<dbReference type="InterPro" id="IPR005225">
    <property type="entry name" value="Small_GTP-bd"/>
</dbReference>
<dbReference type="NCBIfam" id="NF003661">
    <property type="entry name" value="PRK05291.1-3"/>
    <property type="match status" value="1"/>
</dbReference>
<feature type="domain" description="GTP-binding protein TrmE N-terminal" evidence="7">
    <location>
        <begin position="127"/>
        <end position="252"/>
    </location>
</feature>
<dbReference type="Pfam" id="PF01926">
    <property type="entry name" value="MMR_HSR1"/>
    <property type="match status" value="1"/>
</dbReference>
<evidence type="ECO:0000256" key="1">
    <source>
        <dbReference type="ARBA" id="ARBA00004173"/>
    </source>
</evidence>
<keyword evidence="3" id="KW-0819">tRNA processing</keyword>
<protein>
    <recommendedName>
        <fullName evidence="10">tRNA modification GTPase TrmE</fullName>
    </recommendedName>
</protein>
<keyword evidence="4" id="KW-0547">Nucleotide-binding</keyword>
<evidence type="ECO:0000313" key="9">
    <source>
        <dbReference type="EMBL" id="EGU78434.1"/>
    </source>
</evidence>
<reference evidence="9" key="1">
    <citation type="journal article" date="2012" name="Mol. Plant Microbe Interact.">
        <title>A highly conserved effector in Fusarium oxysporum is required for full virulence on Arabidopsis.</title>
        <authorList>
            <person name="Thatcher L.F."/>
            <person name="Gardiner D.M."/>
            <person name="Kazan K."/>
            <person name="Manners J."/>
        </authorList>
    </citation>
    <scope>NUCLEOTIDE SEQUENCE [LARGE SCALE GENOMIC DNA]</scope>
    <source>
        <strain evidence="9">Fo5176</strain>
    </source>
</reference>
<name>F9FXB6_FUSOF</name>
<dbReference type="SUPFAM" id="SSF52540">
    <property type="entry name" value="P-loop containing nucleoside triphosphate hydrolases"/>
    <property type="match status" value="1"/>
</dbReference>
<evidence type="ECO:0000256" key="4">
    <source>
        <dbReference type="ARBA" id="ARBA00022741"/>
    </source>
</evidence>
<sequence>MESTSGFSLVCVSNQENSANTHLFLPNTASIVFALRKPEQIKIRTSLNISLSLISPMLRRSLLRRLNCKANRSRVFLSPFYISKCNDQLFTQPLRYSIVSASKPYSHQSWHTQNPEFVSGLPIIDDTIYALSTAQGRAGIAVIRISGPSCLEIYEALCPSKPLPKPRYAKVRSLYDPQHANNEQIVLDPEALVLYFPSPKTVTGDDVLELHVHGGSATVKAVLAAIPKCSATHRIRYAEPGEFTKRAFFNDRLDLAQIESLSDTLAAETEQQRRAAVRGNSGVLGRQYETWREQLLLARGEIEALIDFSEDQHFDESQAELLQNVTAQVARMLHSIELHEQGSQRSELLRNGIRIALLGPPNVGKSSLMNLIVGREASIVSGEAGTTRDIVEASLDIRGYLCSFADTAGFRSKGSQVINGADSGAIGDVEEEGIRRAKQRALDSDLVIVLASVEDGQNGPFVQYDQETLDLAAGAEDCVVVVNKQDAVGKEEFEKLVQDFRKIVRVRAPKLAAAEFVSVSCKEAQAGTWESKDPGGIQAVITKLVASFEKMTSMPVDLQDLLGVTERQRQLLIKCRRHLEDFMMEAAPEEGLDADAVLAAEYLRYAANCLARITGRDEFGDVEDVLGVIFEKLNWATWAWSSRL</sequence>
<dbReference type="InterPro" id="IPR031168">
    <property type="entry name" value="G_TrmE"/>
</dbReference>
<dbReference type="STRING" id="660025.F9FXB6"/>
<proteinExistence type="inferred from homology"/>
<dbReference type="Pfam" id="PF12631">
    <property type="entry name" value="MnmE_helical"/>
    <property type="match status" value="1"/>
</dbReference>
<dbReference type="InterPro" id="IPR018948">
    <property type="entry name" value="GTP-bd_TrmE_N"/>
</dbReference>